<dbReference type="PANTHER" id="PTHR43540:SF16">
    <property type="entry name" value="ISOCHORISMATASE-LIKE DOMAIN-CONTAINING PROTEIN"/>
    <property type="match status" value="1"/>
</dbReference>
<reference evidence="3" key="1">
    <citation type="submission" date="2022-12" db="EMBL/GenBank/DDBJ databases">
        <title>Paracoccus onchidii sp. nov., isolated from a marine invertebrate from the South China Sea.</title>
        <authorList>
            <person name="Xu S."/>
            <person name="Liu Z."/>
            <person name="Xu Y."/>
        </authorList>
    </citation>
    <scope>NUCLEOTIDE SEQUENCE</scope>
    <source>
        <strain evidence="3">Z330</strain>
    </source>
</reference>
<keyword evidence="1 3" id="KW-0378">Hydrolase</keyword>
<evidence type="ECO:0000313" key="4">
    <source>
        <dbReference type="Proteomes" id="UP001165641"/>
    </source>
</evidence>
<dbReference type="CDD" id="cd00431">
    <property type="entry name" value="cysteine_hydrolases"/>
    <property type="match status" value="1"/>
</dbReference>
<sequence length="215" mass="23756">MTEAETCETVNPTSALIDGKAVLIVIDIQKSTFAPIPDDKRTIAHMPDYAQRMARTRTAIDRAREVGIPVVFIQEIHRADLVDLGRETDGDEDIHCLDNNPLTELAVEELGIRPDDYKIQKRRYSAFYGTDLDILLRGLKAETLILTGGLTDVCVHYTFADGHQGDYFCRVIEDCVAGSSEIAHQASLKAMEYLQHGAVRPLDEVIAAMTPQAAA</sequence>
<dbReference type="SUPFAM" id="SSF52499">
    <property type="entry name" value="Isochorismatase-like hydrolases"/>
    <property type="match status" value="1"/>
</dbReference>
<dbReference type="Pfam" id="PF00857">
    <property type="entry name" value="Isochorismatase"/>
    <property type="match status" value="1"/>
</dbReference>
<dbReference type="InterPro" id="IPR036380">
    <property type="entry name" value="Isochorismatase-like_sf"/>
</dbReference>
<dbReference type="InterPro" id="IPR000868">
    <property type="entry name" value="Isochorismatase-like_dom"/>
</dbReference>
<dbReference type="InterPro" id="IPR050272">
    <property type="entry name" value="Isochorismatase-like_hydrls"/>
</dbReference>
<keyword evidence="4" id="KW-1185">Reference proteome</keyword>
<gene>
    <name evidence="3" type="ORF">PAF17_01610</name>
</gene>
<evidence type="ECO:0000313" key="3">
    <source>
        <dbReference type="EMBL" id="MDB6176197.1"/>
    </source>
</evidence>
<accession>A0ABT4ZA17</accession>
<dbReference type="RefSeq" id="WP_271887332.1">
    <property type="nucleotide sequence ID" value="NZ_JAQBIE010000002.1"/>
</dbReference>
<evidence type="ECO:0000256" key="1">
    <source>
        <dbReference type="ARBA" id="ARBA00022801"/>
    </source>
</evidence>
<feature type="domain" description="Isochorismatase-like" evidence="2">
    <location>
        <begin position="22"/>
        <end position="195"/>
    </location>
</feature>
<dbReference type="Proteomes" id="UP001165641">
    <property type="component" value="Unassembled WGS sequence"/>
</dbReference>
<dbReference type="EMBL" id="JAQBIE010000002">
    <property type="protein sequence ID" value="MDB6176197.1"/>
    <property type="molecule type" value="Genomic_DNA"/>
</dbReference>
<dbReference type="PANTHER" id="PTHR43540">
    <property type="entry name" value="PEROXYUREIDOACRYLATE/UREIDOACRYLATE AMIDOHYDROLASE-RELATED"/>
    <property type="match status" value="1"/>
</dbReference>
<dbReference type="GO" id="GO:0016787">
    <property type="term" value="F:hydrolase activity"/>
    <property type="evidence" value="ECO:0007669"/>
    <property type="project" value="UniProtKB-KW"/>
</dbReference>
<evidence type="ECO:0000259" key="2">
    <source>
        <dbReference type="Pfam" id="PF00857"/>
    </source>
</evidence>
<protein>
    <submittedName>
        <fullName evidence="3">Cysteine hydrolase</fullName>
    </submittedName>
</protein>
<name>A0ABT4ZA17_9RHOB</name>
<proteinExistence type="predicted"/>
<comment type="caution">
    <text evidence="3">The sequence shown here is derived from an EMBL/GenBank/DDBJ whole genome shotgun (WGS) entry which is preliminary data.</text>
</comment>
<dbReference type="Gene3D" id="3.40.50.850">
    <property type="entry name" value="Isochorismatase-like"/>
    <property type="match status" value="1"/>
</dbReference>
<organism evidence="3 4">
    <name type="scientific">Paracoccus onchidii</name>
    <dbReference type="NCBI Taxonomy" id="3017813"/>
    <lineage>
        <taxon>Bacteria</taxon>
        <taxon>Pseudomonadati</taxon>
        <taxon>Pseudomonadota</taxon>
        <taxon>Alphaproteobacteria</taxon>
        <taxon>Rhodobacterales</taxon>
        <taxon>Paracoccaceae</taxon>
        <taxon>Paracoccus</taxon>
    </lineage>
</organism>